<accession>A0A2G8SRK4</accession>
<organism evidence="2 3">
    <name type="scientific">Ganoderma sinense ZZ0214-1</name>
    <dbReference type="NCBI Taxonomy" id="1077348"/>
    <lineage>
        <taxon>Eukaryota</taxon>
        <taxon>Fungi</taxon>
        <taxon>Dikarya</taxon>
        <taxon>Basidiomycota</taxon>
        <taxon>Agaricomycotina</taxon>
        <taxon>Agaricomycetes</taxon>
        <taxon>Polyporales</taxon>
        <taxon>Polyporaceae</taxon>
        <taxon>Ganoderma</taxon>
    </lineage>
</organism>
<feature type="compositionally biased region" description="Low complexity" evidence="1">
    <location>
        <begin position="93"/>
        <end position="115"/>
    </location>
</feature>
<feature type="region of interest" description="Disordered" evidence="1">
    <location>
        <begin position="386"/>
        <end position="423"/>
    </location>
</feature>
<name>A0A2G8SRK4_9APHY</name>
<evidence type="ECO:0000256" key="1">
    <source>
        <dbReference type="SAM" id="MobiDB-lite"/>
    </source>
</evidence>
<evidence type="ECO:0000313" key="2">
    <source>
        <dbReference type="EMBL" id="PIL36397.1"/>
    </source>
</evidence>
<dbReference type="EMBL" id="AYKW01000001">
    <property type="protein sequence ID" value="PIL36397.1"/>
    <property type="molecule type" value="Genomic_DNA"/>
</dbReference>
<dbReference type="Proteomes" id="UP000230002">
    <property type="component" value="Unassembled WGS sequence"/>
</dbReference>
<evidence type="ECO:0000313" key="3">
    <source>
        <dbReference type="Proteomes" id="UP000230002"/>
    </source>
</evidence>
<feature type="compositionally biased region" description="Low complexity" evidence="1">
    <location>
        <begin position="201"/>
        <end position="213"/>
    </location>
</feature>
<feature type="region of interest" description="Disordered" evidence="1">
    <location>
        <begin position="93"/>
        <end position="156"/>
    </location>
</feature>
<keyword evidence="3" id="KW-1185">Reference proteome</keyword>
<reference evidence="2 3" key="1">
    <citation type="journal article" date="2015" name="Sci. Rep.">
        <title>Chromosome-level genome map provides insights into diverse defense mechanisms in the medicinal fungus Ganoderma sinense.</title>
        <authorList>
            <person name="Zhu Y."/>
            <person name="Xu J."/>
            <person name="Sun C."/>
            <person name="Zhou S."/>
            <person name="Xu H."/>
            <person name="Nelson D.R."/>
            <person name="Qian J."/>
            <person name="Song J."/>
            <person name="Luo H."/>
            <person name="Xiang L."/>
            <person name="Li Y."/>
            <person name="Xu Z."/>
            <person name="Ji A."/>
            <person name="Wang L."/>
            <person name="Lu S."/>
            <person name="Hayward A."/>
            <person name="Sun W."/>
            <person name="Li X."/>
            <person name="Schwartz D.C."/>
            <person name="Wang Y."/>
            <person name="Chen S."/>
        </authorList>
    </citation>
    <scope>NUCLEOTIDE SEQUENCE [LARGE SCALE GENOMIC DNA]</scope>
    <source>
        <strain evidence="2 3">ZZ0214-1</strain>
    </source>
</reference>
<proteinExistence type="predicted"/>
<dbReference type="OrthoDB" id="2753093at2759"/>
<comment type="caution">
    <text evidence="2">The sequence shown here is derived from an EMBL/GenBank/DDBJ whole genome shotgun (WGS) entry which is preliminary data.</text>
</comment>
<dbReference type="AlphaFoldDB" id="A0A2G8SRK4"/>
<sequence length="454" mass="49263">MTPVQQSEDFIRALSRIVFACMPPGQFVIKLFDPTTGVLEEYKLVKLSPTGESYSSRSMRHPYLVKARSPPPLDMDDILHFFNVVVRKENALQGSRRSRASSLSSTFSQLQTLSRHNSKSRSSARPPLASKSIRISAASEDSSDTGDLPVPSGPLTQTKRAMFYGEAFEDRRRPFAFLPPASLGLGKNSTPPLEHSHPSDADTSSSSADCTPAKALFPDDSSFDTSNSTIGFGSSRPSRLVGLGFTALVKDDGSPFDGLGALNGRLYDNLPSPSDEARARARERRDRRVFSAIQVRDDPRTTPQSSAQFQSQAQTTIGQPFAVSAKVTTPVTVTERVPPAAPAKRLVGRLPLGAEQRMVFRAGQGREKKLERDVFAFQRSRASPEWRISAGRAQGTRGGPSKVRGLSSSSLAPPSSADSAAAESSLGNELRFWSYWMTPMNEAAGSAGRPAWRP</sequence>
<feature type="region of interest" description="Disordered" evidence="1">
    <location>
        <begin position="179"/>
        <end position="222"/>
    </location>
</feature>
<feature type="compositionally biased region" description="Low complexity" evidence="1">
    <location>
        <begin position="406"/>
        <end position="423"/>
    </location>
</feature>
<protein>
    <submittedName>
        <fullName evidence="2">Uncharacterized protein</fullName>
    </submittedName>
</protein>
<gene>
    <name evidence="2" type="ORF">GSI_00085</name>
</gene>